<dbReference type="GeneID" id="14907771"/>
<dbReference type="GO" id="GO:0046872">
    <property type="term" value="F:metal ion binding"/>
    <property type="evidence" value="ECO:0007669"/>
    <property type="project" value="UniProtKB-KW"/>
</dbReference>
<accession>G0QT28</accession>
<dbReference type="SUPFAM" id="SSF53187">
    <property type="entry name" value="Zn-dependent exopeptidases"/>
    <property type="match status" value="1"/>
</dbReference>
<reference evidence="3 4" key="1">
    <citation type="submission" date="2011-07" db="EMBL/GenBank/DDBJ databases">
        <authorList>
            <person name="Coyne R."/>
            <person name="Brami D."/>
            <person name="Johnson J."/>
            <person name="Hostetler J."/>
            <person name="Hannick L."/>
            <person name="Clark T."/>
            <person name="Cassidy-Hanley D."/>
            <person name="Inman J."/>
        </authorList>
    </citation>
    <scope>NUCLEOTIDE SEQUENCE [LARGE SCALE GENOMIC DNA]</scope>
    <source>
        <strain evidence="3 4">G5</strain>
    </source>
</reference>
<feature type="binding site" evidence="1">
    <location>
        <position position="373"/>
    </location>
    <ligand>
        <name>Mn(2+)</name>
        <dbReference type="ChEBI" id="CHEBI:29035"/>
        <label>2</label>
    </ligand>
</feature>
<dbReference type="OMA" id="ITSACDR"/>
<keyword evidence="1" id="KW-0464">Manganese</keyword>
<feature type="binding site" evidence="1">
    <location>
        <position position="104"/>
    </location>
    <ligand>
        <name>Mn(2+)</name>
        <dbReference type="ChEBI" id="CHEBI:29035"/>
        <label>2</label>
    </ligand>
</feature>
<evidence type="ECO:0000259" key="2">
    <source>
        <dbReference type="Pfam" id="PF07687"/>
    </source>
</evidence>
<organism evidence="3 4">
    <name type="scientific">Ichthyophthirius multifiliis</name>
    <name type="common">White spot disease agent</name>
    <name type="synonym">Ich</name>
    <dbReference type="NCBI Taxonomy" id="5932"/>
    <lineage>
        <taxon>Eukaryota</taxon>
        <taxon>Sar</taxon>
        <taxon>Alveolata</taxon>
        <taxon>Ciliophora</taxon>
        <taxon>Intramacronucleata</taxon>
        <taxon>Oligohymenophorea</taxon>
        <taxon>Hymenostomatida</taxon>
        <taxon>Ophryoglenina</taxon>
        <taxon>Ichthyophthirius</taxon>
    </lineage>
</organism>
<dbReference type="Pfam" id="PF07687">
    <property type="entry name" value="M20_dimer"/>
    <property type="match status" value="1"/>
</dbReference>
<dbReference type="OrthoDB" id="6119954at2759"/>
<dbReference type="PANTHER" id="PTHR11014:SF63">
    <property type="entry name" value="METALLOPEPTIDASE, PUTATIVE (AFU_ORTHOLOGUE AFUA_6G09600)-RELATED"/>
    <property type="match status" value="1"/>
</dbReference>
<dbReference type="EMBL" id="GL983839">
    <property type="protein sequence ID" value="EGR31627.1"/>
    <property type="molecule type" value="Genomic_DNA"/>
</dbReference>
<evidence type="ECO:0000256" key="1">
    <source>
        <dbReference type="PIRSR" id="PIRSR005962-1"/>
    </source>
</evidence>
<dbReference type="RefSeq" id="XP_004035113.1">
    <property type="nucleotide sequence ID" value="XM_004035065.1"/>
</dbReference>
<evidence type="ECO:0000313" key="4">
    <source>
        <dbReference type="Proteomes" id="UP000008983"/>
    </source>
</evidence>
<name>G0QT28_ICHMU</name>
<keyword evidence="4" id="KW-1185">Reference proteome</keyword>
<dbReference type="STRING" id="857967.G0QT28"/>
<gene>
    <name evidence="3" type="ORF">IMG5_105670</name>
</gene>
<dbReference type="eggNOG" id="ENOG502QQEM">
    <property type="taxonomic scope" value="Eukaryota"/>
</dbReference>
<dbReference type="InParanoid" id="G0QT28"/>
<keyword evidence="1" id="KW-0479">Metal-binding</keyword>
<feature type="binding site" evidence="1">
    <location>
        <position position="106"/>
    </location>
    <ligand>
        <name>Mn(2+)</name>
        <dbReference type="ChEBI" id="CHEBI:29035"/>
        <label>2</label>
    </ligand>
</feature>
<dbReference type="Gene3D" id="3.30.70.360">
    <property type="match status" value="1"/>
</dbReference>
<dbReference type="Gene3D" id="3.40.630.10">
    <property type="entry name" value="Zn peptidases"/>
    <property type="match status" value="1"/>
</dbReference>
<dbReference type="InterPro" id="IPR011650">
    <property type="entry name" value="Peptidase_M20_dimer"/>
</dbReference>
<feature type="domain" description="Peptidase M20 dimerisation" evidence="2">
    <location>
        <begin position="190"/>
        <end position="289"/>
    </location>
</feature>
<feature type="binding site" evidence="1">
    <location>
        <position position="140"/>
    </location>
    <ligand>
        <name>Mn(2+)</name>
        <dbReference type="ChEBI" id="CHEBI:29035"/>
        <label>2</label>
    </ligand>
</feature>
<dbReference type="InterPro" id="IPR002933">
    <property type="entry name" value="Peptidase_M20"/>
</dbReference>
<evidence type="ECO:0000313" key="3">
    <source>
        <dbReference type="EMBL" id="EGR31627.1"/>
    </source>
</evidence>
<dbReference type="NCBIfam" id="TIGR01891">
    <property type="entry name" value="amidohydrolases"/>
    <property type="match status" value="1"/>
</dbReference>
<proteinExistence type="predicted"/>
<dbReference type="GO" id="GO:0016787">
    <property type="term" value="F:hydrolase activity"/>
    <property type="evidence" value="ECO:0007669"/>
    <property type="project" value="InterPro"/>
</dbReference>
<comment type="cofactor">
    <cofactor evidence="1">
        <name>Mn(2+)</name>
        <dbReference type="ChEBI" id="CHEBI:29035"/>
    </cofactor>
    <text evidence="1">The Mn(2+) ion enhances activity.</text>
</comment>
<dbReference type="PIRSF" id="PIRSF005962">
    <property type="entry name" value="Pept_M20D_amidohydro"/>
    <property type="match status" value="1"/>
</dbReference>
<dbReference type="CDD" id="cd03886">
    <property type="entry name" value="M20_Acy1"/>
    <property type="match status" value="1"/>
</dbReference>
<dbReference type="SUPFAM" id="SSF55031">
    <property type="entry name" value="Bacterial exopeptidase dimerisation domain"/>
    <property type="match status" value="1"/>
</dbReference>
<dbReference type="Pfam" id="PF01546">
    <property type="entry name" value="Peptidase_M20"/>
    <property type="match status" value="1"/>
</dbReference>
<feature type="binding site" evidence="1">
    <location>
        <position position="169"/>
    </location>
    <ligand>
        <name>Mn(2+)</name>
        <dbReference type="ChEBI" id="CHEBI:29035"/>
        <label>2</label>
    </ligand>
</feature>
<protein>
    <recommendedName>
        <fullName evidence="2">Peptidase M20 dimerisation domain-containing protein</fullName>
    </recommendedName>
</protein>
<sequence>MDTQNLHPEVLKIKDFIINIRRQIHQYPELAYEEHQTSDLIKSHLIEFGYQVIPNVGKTGLVGILKGEKQGPCYLLRADMDALLVQENSGDPYSSKIPGKHHACGHDGHVAMLLGLAKIIKDWHKKIHGTVKLCFQPAEEGGAGAKKMIEDPKYPVLENPSVDMCFGIHLLNNYYPGTIISCSGPITGNSDRFQINIQGLGGHGSLPNQCKDALVIGCQLVCNFQTIISRNVFPGEQATICVGKITSGSGGGNIIASDCEIIGGFRSNNKKARSLLIKRMQDICNGLAIAYECQIKFEYQLLYDVVVNDQKAFNIIEKTAKKVVGEKNFIYNNFGLAGEDFTFFSQKVPSGFLMVGSAPENSIQEEKVLRPHHSPFFTIDEKSILIGTSFWVQFIEDQMVNI</sequence>
<dbReference type="InterPro" id="IPR036264">
    <property type="entry name" value="Bact_exopeptidase_dim_dom"/>
</dbReference>
<dbReference type="AlphaFoldDB" id="G0QT28"/>
<dbReference type="Proteomes" id="UP000008983">
    <property type="component" value="Unassembled WGS sequence"/>
</dbReference>
<dbReference type="InterPro" id="IPR017439">
    <property type="entry name" value="Amidohydrolase"/>
</dbReference>
<dbReference type="PANTHER" id="PTHR11014">
    <property type="entry name" value="PEPTIDASE M20 FAMILY MEMBER"/>
    <property type="match status" value="1"/>
</dbReference>